<reference evidence="1 2" key="1">
    <citation type="submission" date="2020-08" db="EMBL/GenBank/DDBJ databases">
        <title>Sequencing the genomes of 1000 actinobacteria strains.</title>
        <authorList>
            <person name="Klenk H.-P."/>
        </authorList>
    </citation>
    <scope>NUCLEOTIDE SEQUENCE [LARGE SCALE GENOMIC DNA]</scope>
    <source>
        <strain evidence="1 2">DSM 44593</strain>
    </source>
</reference>
<dbReference type="AlphaFoldDB" id="A0A841EHE2"/>
<dbReference type="EMBL" id="JACHLY010000001">
    <property type="protein sequence ID" value="MBB6000248.1"/>
    <property type="molecule type" value="Genomic_DNA"/>
</dbReference>
<comment type="caution">
    <text evidence="1">The sequence shown here is derived from an EMBL/GenBank/DDBJ whole genome shotgun (WGS) entry which is preliminary data.</text>
</comment>
<accession>A0A841EHE2</accession>
<sequence length="90" mass="10228">MLDTAPVRTRCRRCQTHVLEGWIEGVYSRIAPETYPADAAAWSLVSSHDVYRVRETTRRVILTRIVNPDEITPEYRYVLGHICPAAKASA</sequence>
<dbReference type="RefSeq" id="WP_184637561.1">
    <property type="nucleotide sequence ID" value="NZ_BAABKT010000029.1"/>
</dbReference>
<dbReference type="Proteomes" id="UP000578077">
    <property type="component" value="Unassembled WGS sequence"/>
</dbReference>
<evidence type="ECO:0000313" key="2">
    <source>
        <dbReference type="Proteomes" id="UP000578077"/>
    </source>
</evidence>
<name>A0A841EHE2_9ACTN</name>
<keyword evidence="2" id="KW-1185">Reference proteome</keyword>
<protein>
    <submittedName>
        <fullName evidence="1">Uncharacterized protein</fullName>
    </submittedName>
</protein>
<proteinExistence type="predicted"/>
<gene>
    <name evidence="1" type="ORF">HNR25_003999</name>
</gene>
<evidence type="ECO:0000313" key="1">
    <source>
        <dbReference type="EMBL" id="MBB6000248.1"/>
    </source>
</evidence>
<organism evidence="1 2">
    <name type="scientific">Streptomonospora salina</name>
    <dbReference type="NCBI Taxonomy" id="104205"/>
    <lineage>
        <taxon>Bacteria</taxon>
        <taxon>Bacillati</taxon>
        <taxon>Actinomycetota</taxon>
        <taxon>Actinomycetes</taxon>
        <taxon>Streptosporangiales</taxon>
        <taxon>Nocardiopsidaceae</taxon>
        <taxon>Streptomonospora</taxon>
    </lineage>
</organism>